<organism evidence="1 2">
    <name type="scientific">Pseudomonas aeruginosa</name>
    <dbReference type="NCBI Taxonomy" id="287"/>
    <lineage>
        <taxon>Bacteria</taxon>
        <taxon>Pseudomonadati</taxon>
        <taxon>Pseudomonadota</taxon>
        <taxon>Gammaproteobacteria</taxon>
        <taxon>Pseudomonadales</taxon>
        <taxon>Pseudomonadaceae</taxon>
        <taxon>Pseudomonas</taxon>
    </lineage>
</organism>
<dbReference type="EMBL" id="NFFZ01000012">
    <property type="protein sequence ID" value="OTI58905.1"/>
    <property type="molecule type" value="Genomic_DNA"/>
</dbReference>
<reference evidence="1 2" key="1">
    <citation type="submission" date="2017-05" db="EMBL/GenBank/DDBJ databases">
        <authorList>
            <person name="Song R."/>
            <person name="Chenine A.L."/>
            <person name="Ruprecht R.M."/>
        </authorList>
    </citation>
    <scope>NUCLEOTIDE SEQUENCE [LARGE SCALE GENOMIC DNA]</scope>
    <source>
        <strain evidence="1 2">S567_C10_BS</strain>
    </source>
</reference>
<evidence type="ECO:0000313" key="1">
    <source>
        <dbReference type="EMBL" id="OTI58905.1"/>
    </source>
</evidence>
<gene>
    <name evidence="1" type="ORF">CAZ10_22110</name>
</gene>
<sequence length="66" mass="7093">MGIPHGFFHFISSEGRNGGWPRGDRSPRSPAPAGPRAGRRSGIATVALRLIDLRQRSAGREGLQCP</sequence>
<comment type="caution">
    <text evidence="1">The sequence shown here is derived from an EMBL/GenBank/DDBJ whole genome shotgun (WGS) entry which is preliminary data.</text>
</comment>
<protein>
    <submittedName>
        <fullName evidence="1">Uncharacterized protein</fullName>
    </submittedName>
</protein>
<name>A0A2C9WY26_PSEAI</name>
<proteinExistence type="predicted"/>
<accession>A0A2C9WY26</accession>
<dbReference type="AlphaFoldDB" id="A0A2C9WY26"/>
<evidence type="ECO:0000313" key="2">
    <source>
        <dbReference type="Proteomes" id="UP000194857"/>
    </source>
</evidence>
<dbReference type="Proteomes" id="UP000194857">
    <property type="component" value="Unassembled WGS sequence"/>
</dbReference>